<protein>
    <submittedName>
        <fullName evidence="1">Uncharacterized protein</fullName>
    </submittedName>
</protein>
<evidence type="ECO:0000313" key="1">
    <source>
        <dbReference type="EMBL" id="ATQ78263.1"/>
    </source>
</evidence>
<dbReference type="Proteomes" id="UP000229897">
    <property type="component" value="Chromosome"/>
</dbReference>
<accession>A0A2D2DTH7</accession>
<name>A0A2D2DTH7_9BURK</name>
<dbReference type="KEGG" id="mass:CR152_29950"/>
<proteinExistence type="predicted"/>
<reference evidence="1" key="1">
    <citation type="submission" date="2017-10" db="EMBL/GenBank/DDBJ databases">
        <title>Massilia psychrophilum sp. nov., a novel purple-pigmented bacterium isolated from Tianshan glacier, Xinjiang Municipality, China.</title>
        <authorList>
            <person name="Wang H."/>
        </authorList>
    </citation>
    <scope>NUCLEOTIDE SEQUENCE [LARGE SCALE GENOMIC DNA]</scope>
    <source>
        <strain evidence="1">B2</strain>
    </source>
</reference>
<sequence>MEGAFRNLKIDGDKLNDIALFATEDHYEYFFITKLVVDYIFEFAQNKVLCTVIYNFDRIKTAERIMSAPFMYSVDRLTSIGNSNVKASSGIRQQVADVVRAKVNILFEDLCIKTENAVGSQPVVA</sequence>
<dbReference type="EMBL" id="CP024608">
    <property type="protein sequence ID" value="ATQ78263.1"/>
    <property type="molecule type" value="Genomic_DNA"/>
</dbReference>
<organism evidence="1 2">
    <name type="scientific">Massilia violaceinigra</name>
    <dbReference type="NCBI Taxonomy" id="2045208"/>
    <lineage>
        <taxon>Bacteria</taxon>
        <taxon>Pseudomonadati</taxon>
        <taxon>Pseudomonadota</taxon>
        <taxon>Betaproteobacteria</taxon>
        <taxon>Burkholderiales</taxon>
        <taxon>Oxalobacteraceae</taxon>
        <taxon>Telluria group</taxon>
        <taxon>Massilia</taxon>
    </lineage>
</organism>
<dbReference type="AlphaFoldDB" id="A0A2D2DTH7"/>
<gene>
    <name evidence="1" type="ORF">CR152_29950</name>
</gene>
<evidence type="ECO:0000313" key="2">
    <source>
        <dbReference type="Proteomes" id="UP000229897"/>
    </source>
</evidence>
<keyword evidence="2" id="KW-1185">Reference proteome</keyword>